<dbReference type="AlphaFoldDB" id="A0A8S0Q675"/>
<dbReference type="PANTHER" id="PTHR15315:SF35">
    <property type="entry name" value="F21J9.10"/>
    <property type="match status" value="1"/>
</dbReference>
<dbReference type="OrthoDB" id="1630758at2759"/>
<dbReference type="Gene3D" id="3.30.40.10">
    <property type="entry name" value="Zinc/RING finger domain, C3HC4 (zinc finger)"/>
    <property type="match status" value="1"/>
</dbReference>
<dbReference type="Gramene" id="OE9A009858T1">
    <property type="protein sequence ID" value="OE9A009858C1"/>
    <property type="gene ID" value="OE9A009858"/>
</dbReference>
<organism evidence="1 2">
    <name type="scientific">Olea europaea subsp. europaea</name>
    <dbReference type="NCBI Taxonomy" id="158383"/>
    <lineage>
        <taxon>Eukaryota</taxon>
        <taxon>Viridiplantae</taxon>
        <taxon>Streptophyta</taxon>
        <taxon>Embryophyta</taxon>
        <taxon>Tracheophyta</taxon>
        <taxon>Spermatophyta</taxon>
        <taxon>Magnoliopsida</taxon>
        <taxon>eudicotyledons</taxon>
        <taxon>Gunneridae</taxon>
        <taxon>Pentapetalae</taxon>
        <taxon>asterids</taxon>
        <taxon>lamiids</taxon>
        <taxon>Lamiales</taxon>
        <taxon>Oleaceae</taxon>
        <taxon>Oleeae</taxon>
        <taxon>Olea</taxon>
    </lineage>
</organism>
<evidence type="ECO:0000313" key="2">
    <source>
        <dbReference type="Proteomes" id="UP000594638"/>
    </source>
</evidence>
<dbReference type="GO" id="GO:0061630">
    <property type="term" value="F:ubiquitin protein ligase activity"/>
    <property type="evidence" value="ECO:0007669"/>
    <property type="project" value="TreeGrafter"/>
</dbReference>
<dbReference type="PANTHER" id="PTHR15315">
    <property type="entry name" value="RING FINGER PROTEIN 41, 151"/>
    <property type="match status" value="1"/>
</dbReference>
<comment type="caution">
    <text evidence="1">The sequence shown here is derived from an EMBL/GenBank/DDBJ whole genome shotgun (WGS) entry which is preliminary data.</text>
</comment>
<feature type="non-terminal residue" evidence="1">
    <location>
        <position position="144"/>
    </location>
</feature>
<gene>
    <name evidence="1" type="ORF">OLEA9_A009858</name>
</gene>
<dbReference type="EMBL" id="CACTIH010000586">
    <property type="protein sequence ID" value="CAA2961669.1"/>
    <property type="molecule type" value="Genomic_DNA"/>
</dbReference>
<dbReference type="SUPFAM" id="SSF57850">
    <property type="entry name" value="RING/U-box"/>
    <property type="match status" value="1"/>
</dbReference>
<evidence type="ECO:0000313" key="1">
    <source>
        <dbReference type="EMBL" id="CAA2961669.1"/>
    </source>
</evidence>
<keyword evidence="1" id="KW-0436">Ligase</keyword>
<dbReference type="GO" id="GO:0016567">
    <property type="term" value="P:protein ubiquitination"/>
    <property type="evidence" value="ECO:0007669"/>
    <property type="project" value="TreeGrafter"/>
</dbReference>
<name>A0A8S0Q675_OLEEU</name>
<dbReference type="InterPro" id="IPR013083">
    <property type="entry name" value="Znf_RING/FYVE/PHD"/>
</dbReference>
<sequence>VYADGRPNLLTHGRKATVRDFYVSAIILTCSLKNKIAAVILPSLQRIHNNFIEIDSGNNDNHGLKSIIKKRLEGDNRFSNLETERDDECGICLEPCTKIVLPKYCHAMCINYYHDWNTRSESCPFCRGTIRRVKSRDLWGSYVQ</sequence>
<proteinExistence type="predicted"/>
<reference evidence="1 2" key="1">
    <citation type="submission" date="2019-12" db="EMBL/GenBank/DDBJ databases">
        <authorList>
            <person name="Alioto T."/>
            <person name="Alioto T."/>
            <person name="Gomez Garrido J."/>
        </authorList>
    </citation>
    <scope>NUCLEOTIDE SEQUENCE [LARGE SCALE GENOMIC DNA]</scope>
</reference>
<keyword evidence="2" id="KW-1185">Reference proteome</keyword>
<protein>
    <submittedName>
        <fullName evidence="1">E3 ubiquitin- ligase RNF8-like isoform X2</fullName>
    </submittedName>
</protein>
<accession>A0A8S0Q675</accession>
<dbReference type="GO" id="GO:0016874">
    <property type="term" value="F:ligase activity"/>
    <property type="evidence" value="ECO:0007669"/>
    <property type="project" value="UniProtKB-KW"/>
</dbReference>
<dbReference type="Proteomes" id="UP000594638">
    <property type="component" value="Unassembled WGS sequence"/>
</dbReference>